<keyword evidence="1" id="KW-0472">Membrane</keyword>
<reference evidence="2 3" key="1">
    <citation type="submission" date="2015-08" db="EMBL/GenBank/DDBJ databases">
        <title>Genome sequencing of Penicillium nordicum.</title>
        <authorList>
            <person name="Nguyen H.D."/>
            <person name="Seifert K.A."/>
        </authorList>
    </citation>
    <scope>NUCLEOTIDE SEQUENCE [LARGE SCALE GENOMIC DNA]</scope>
    <source>
        <strain evidence="2 3">DAOMC 185683</strain>
    </source>
</reference>
<dbReference type="EMBL" id="LHQQ01000045">
    <property type="protein sequence ID" value="KOS45339.1"/>
    <property type="molecule type" value="Genomic_DNA"/>
</dbReference>
<dbReference type="AlphaFoldDB" id="A0A0M9WHR2"/>
<keyword evidence="1" id="KW-0812">Transmembrane</keyword>
<keyword evidence="3" id="KW-1185">Reference proteome</keyword>
<dbReference type="Proteomes" id="UP000037696">
    <property type="component" value="Unassembled WGS sequence"/>
</dbReference>
<feature type="transmembrane region" description="Helical" evidence="1">
    <location>
        <begin position="187"/>
        <end position="204"/>
    </location>
</feature>
<feature type="transmembrane region" description="Helical" evidence="1">
    <location>
        <begin position="123"/>
        <end position="151"/>
    </location>
</feature>
<evidence type="ECO:0000256" key="1">
    <source>
        <dbReference type="SAM" id="Phobius"/>
    </source>
</evidence>
<sequence>MGTDERRQMTMSRLFSSSRRPALPTVAFSTSRDGLFFCTPDPALWLDVFNRIPLLYSLFSTIGLLSLYLLPRFSTSLSSHPFLSSFHPIVCCEGLFHVFFLSPGCGKGDELAVLWSRLGEVEFCFFCFCFLFLHLISLFSFLFYGICLFLFSFRPCWLFVDWNACNINYGDNCYTNLPLPTILLLSYYYPTIILLLSYYSMCYAA</sequence>
<dbReference type="OrthoDB" id="10629744at2759"/>
<proteinExistence type="predicted"/>
<keyword evidence="1" id="KW-1133">Transmembrane helix</keyword>
<evidence type="ECO:0000313" key="3">
    <source>
        <dbReference type="Proteomes" id="UP000037696"/>
    </source>
</evidence>
<evidence type="ECO:0000313" key="2">
    <source>
        <dbReference type="EMBL" id="KOS45339.1"/>
    </source>
</evidence>
<accession>A0A0M9WHR2</accession>
<gene>
    <name evidence="2" type="ORF">ACN38_g3714</name>
</gene>
<organism evidence="2 3">
    <name type="scientific">Penicillium nordicum</name>
    <dbReference type="NCBI Taxonomy" id="229535"/>
    <lineage>
        <taxon>Eukaryota</taxon>
        <taxon>Fungi</taxon>
        <taxon>Dikarya</taxon>
        <taxon>Ascomycota</taxon>
        <taxon>Pezizomycotina</taxon>
        <taxon>Eurotiomycetes</taxon>
        <taxon>Eurotiomycetidae</taxon>
        <taxon>Eurotiales</taxon>
        <taxon>Aspergillaceae</taxon>
        <taxon>Penicillium</taxon>
    </lineage>
</organism>
<comment type="caution">
    <text evidence="2">The sequence shown here is derived from an EMBL/GenBank/DDBJ whole genome shotgun (WGS) entry which is preliminary data.</text>
</comment>
<protein>
    <submittedName>
        <fullName evidence="2">Uncharacterized protein</fullName>
    </submittedName>
</protein>
<name>A0A0M9WHR2_9EURO</name>